<proteinExistence type="predicted"/>
<keyword evidence="2" id="KW-1185">Reference proteome</keyword>
<name>A0A8H4X990_9HYPO</name>
<dbReference type="OrthoDB" id="4763081at2759"/>
<gene>
    <name evidence="1" type="ORF">FSARC_6526</name>
</gene>
<dbReference type="Proteomes" id="UP000622797">
    <property type="component" value="Unassembled WGS sequence"/>
</dbReference>
<dbReference type="EMBL" id="JABEXW010000332">
    <property type="protein sequence ID" value="KAF4965686.1"/>
    <property type="molecule type" value="Genomic_DNA"/>
</dbReference>
<evidence type="ECO:0000313" key="1">
    <source>
        <dbReference type="EMBL" id="KAF4965686.1"/>
    </source>
</evidence>
<evidence type="ECO:0000313" key="2">
    <source>
        <dbReference type="Proteomes" id="UP000622797"/>
    </source>
</evidence>
<protein>
    <submittedName>
        <fullName evidence="1">Uncharacterized protein</fullName>
    </submittedName>
</protein>
<sequence length="609" mass="68390">MVSSNQLLTYHCQHSSLANHLNPFQRSDELLHTWLLSMDGLSGPVVPTTTTPVWNATTRPTRQPTRGPFIRCDQLLKMHDANVFIQSSVYTKKFPSDGNWTVVKNLFTPQLCTAHAYRTTLGAECLPGCLTVHDECFNFVIGPSPSREKLNCFGRALVWRSCNPVRFGYTEVRYHVPEPDGFPQALIVTAGKQAGVPMLERLPPEILTLIHSYSRDAALWGLVKVTSLKLRLAAIPCDIPLVSVALATIDSWKRGDISPVLSEVSRPPAFVCITLDSDGIRQIKQLASYPSPLREDGICWVDCPDSHALNTAAPPLCFEGCSMISKGALKCPYFETISVNSSDITGITFYLKRTGFETSVFDIVCHTRAYPQKPVRVLTCDYELPVYLPMPPNDRILWLQVRSSFYSKRETVSITLETKLSGVIHIGPQHTTPFKTLAFSNLPQMMICEFDNGRSHKVLAVYPQGDSPNAMALDDGTRGPHFSPSAKYLEPPTWSWAPLEGIQHVRVFQDKYSHFQGMHITYENGGQRFLGQSPKQCESVDWSKPSRLNIETSPYLNVLYVSFTHDELAPSSTFKQYNLEGELHYYGYGWKPRLRILPSGSWRRADVIV</sequence>
<accession>A0A8H4X990</accession>
<comment type="caution">
    <text evidence="1">The sequence shown here is derived from an EMBL/GenBank/DDBJ whole genome shotgun (WGS) entry which is preliminary data.</text>
</comment>
<reference evidence="1" key="1">
    <citation type="journal article" date="2020" name="BMC Genomics">
        <title>Correction to: Identification and distribution of gene clusters required for synthesis of sphingolipid metabolism inhibitors in diverse species of the filamentous fungus Fusarium.</title>
        <authorList>
            <person name="Kim H.S."/>
            <person name="Lohmar J.M."/>
            <person name="Busman M."/>
            <person name="Brown D.W."/>
            <person name="Naumann T.A."/>
            <person name="Divon H.H."/>
            <person name="Lysoe E."/>
            <person name="Uhlig S."/>
            <person name="Proctor R.H."/>
        </authorList>
    </citation>
    <scope>NUCLEOTIDE SEQUENCE</scope>
    <source>
        <strain evidence="1">NRRL 20472</strain>
    </source>
</reference>
<dbReference type="AlphaFoldDB" id="A0A8H4X990"/>
<reference evidence="1" key="2">
    <citation type="submission" date="2020-05" db="EMBL/GenBank/DDBJ databases">
        <authorList>
            <person name="Kim H.-S."/>
            <person name="Proctor R.H."/>
            <person name="Brown D.W."/>
        </authorList>
    </citation>
    <scope>NUCLEOTIDE SEQUENCE</scope>
    <source>
        <strain evidence="1">NRRL 20472</strain>
    </source>
</reference>
<organism evidence="1 2">
    <name type="scientific">Fusarium sarcochroum</name>
    <dbReference type="NCBI Taxonomy" id="1208366"/>
    <lineage>
        <taxon>Eukaryota</taxon>
        <taxon>Fungi</taxon>
        <taxon>Dikarya</taxon>
        <taxon>Ascomycota</taxon>
        <taxon>Pezizomycotina</taxon>
        <taxon>Sordariomycetes</taxon>
        <taxon>Hypocreomycetidae</taxon>
        <taxon>Hypocreales</taxon>
        <taxon>Nectriaceae</taxon>
        <taxon>Fusarium</taxon>
        <taxon>Fusarium lateritium species complex</taxon>
    </lineage>
</organism>